<gene>
    <name evidence="4" type="ORF">Ana3638_21045</name>
</gene>
<dbReference type="AlphaFoldDB" id="A0A6P1TRU0"/>
<reference evidence="4 5" key="1">
    <citation type="submission" date="2020-01" db="EMBL/GenBank/DDBJ databases">
        <title>Genome analysis of Anaerocolumna sp. CBA3638.</title>
        <authorList>
            <person name="Kim J."/>
            <person name="Roh S.W."/>
        </authorList>
    </citation>
    <scope>NUCLEOTIDE SEQUENCE [LARGE SCALE GENOMIC DNA]</scope>
    <source>
        <strain evidence="4 5">CBA3638</strain>
    </source>
</reference>
<dbReference type="Pfam" id="PF00293">
    <property type="entry name" value="NUDIX"/>
    <property type="match status" value="1"/>
</dbReference>
<evidence type="ECO:0000259" key="3">
    <source>
        <dbReference type="PROSITE" id="PS51462"/>
    </source>
</evidence>
<accession>A0A6P1TRU0</accession>
<name>A0A6P1TRU0_9FIRM</name>
<dbReference type="GO" id="GO:0016787">
    <property type="term" value="F:hydrolase activity"/>
    <property type="evidence" value="ECO:0007669"/>
    <property type="project" value="UniProtKB-KW"/>
</dbReference>
<comment type="cofactor">
    <cofactor evidence="1">
        <name>Mg(2+)</name>
        <dbReference type="ChEBI" id="CHEBI:18420"/>
    </cofactor>
</comment>
<organism evidence="4 5">
    <name type="scientific">Anaerocolumna sedimenticola</name>
    <dbReference type="NCBI Taxonomy" id="2696063"/>
    <lineage>
        <taxon>Bacteria</taxon>
        <taxon>Bacillati</taxon>
        <taxon>Bacillota</taxon>
        <taxon>Clostridia</taxon>
        <taxon>Lachnospirales</taxon>
        <taxon>Lachnospiraceae</taxon>
        <taxon>Anaerocolumna</taxon>
    </lineage>
</organism>
<evidence type="ECO:0000313" key="4">
    <source>
        <dbReference type="EMBL" id="QHQ62962.1"/>
    </source>
</evidence>
<sequence length="156" mass="18076">MKNNDVSINTVHGIFTYRAAALIINDDKLLVARHKNNPCYYAVGGAVKINETSEEAVVREVLEETGASMEIDRLVFVQERFFKYSGENHHEIVFFYFMKYRTDVNILENSYTDQGENETLHWLPISNLKQFNIVPDFLKYNLAGNLNDVKHIITKE</sequence>
<dbReference type="EMBL" id="CP048000">
    <property type="protein sequence ID" value="QHQ62962.1"/>
    <property type="molecule type" value="Genomic_DNA"/>
</dbReference>
<keyword evidence="5" id="KW-1185">Reference proteome</keyword>
<dbReference type="InterPro" id="IPR015797">
    <property type="entry name" value="NUDIX_hydrolase-like_dom_sf"/>
</dbReference>
<dbReference type="Gene3D" id="3.90.79.10">
    <property type="entry name" value="Nucleoside Triphosphate Pyrophosphohydrolase"/>
    <property type="match status" value="1"/>
</dbReference>
<dbReference type="InterPro" id="IPR000086">
    <property type="entry name" value="NUDIX_hydrolase_dom"/>
</dbReference>
<dbReference type="PANTHER" id="PTHR43046">
    <property type="entry name" value="GDP-MANNOSE MANNOSYL HYDROLASE"/>
    <property type="match status" value="1"/>
</dbReference>
<dbReference type="PANTHER" id="PTHR43046:SF14">
    <property type="entry name" value="MUTT_NUDIX FAMILY PROTEIN"/>
    <property type="match status" value="1"/>
</dbReference>
<dbReference type="SUPFAM" id="SSF55811">
    <property type="entry name" value="Nudix"/>
    <property type="match status" value="1"/>
</dbReference>
<dbReference type="RefSeq" id="WP_161839784.1">
    <property type="nucleotide sequence ID" value="NZ_CP048000.1"/>
</dbReference>
<keyword evidence="2" id="KW-0378">Hydrolase</keyword>
<proteinExistence type="predicted"/>
<feature type="domain" description="Nudix hydrolase" evidence="3">
    <location>
        <begin position="14"/>
        <end position="147"/>
    </location>
</feature>
<dbReference type="Proteomes" id="UP000464314">
    <property type="component" value="Chromosome"/>
</dbReference>
<dbReference type="PROSITE" id="PS51462">
    <property type="entry name" value="NUDIX"/>
    <property type="match status" value="1"/>
</dbReference>
<evidence type="ECO:0000256" key="2">
    <source>
        <dbReference type="ARBA" id="ARBA00022801"/>
    </source>
</evidence>
<protein>
    <submittedName>
        <fullName evidence="4">NUDIX domain-containing protein</fullName>
    </submittedName>
</protein>
<dbReference type="InterPro" id="IPR020084">
    <property type="entry name" value="NUDIX_hydrolase_CS"/>
</dbReference>
<evidence type="ECO:0000256" key="1">
    <source>
        <dbReference type="ARBA" id="ARBA00001946"/>
    </source>
</evidence>
<dbReference type="PROSITE" id="PS00893">
    <property type="entry name" value="NUDIX_BOX"/>
    <property type="match status" value="1"/>
</dbReference>
<dbReference type="CDD" id="cd04688">
    <property type="entry name" value="NUDIX_Hydrolase"/>
    <property type="match status" value="1"/>
</dbReference>
<evidence type="ECO:0000313" key="5">
    <source>
        <dbReference type="Proteomes" id="UP000464314"/>
    </source>
</evidence>
<dbReference type="KEGG" id="anr:Ana3638_21045"/>